<dbReference type="AlphaFoldDB" id="A0AAV1DLP2"/>
<dbReference type="Pfam" id="PF02900">
    <property type="entry name" value="LigB"/>
    <property type="match status" value="1"/>
</dbReference>
<dbReference type="SUPFAM" id="SSF53213">
    <property type="entry name" value="LigB-like"/>
    <property type="match status" value="1"/>
</dbReference>
<name>A0AAV1DLP2_OLDCO</name>
<dbReference type="PANTHER" id="PTHR30096:SF0">
    <property type="entry name" value="4,5-DOPA DIOXYGENASE EXTRADIOL-LIKE PROTEIN"/>
    <property type="match status" value="1"/>
</dbReference>
<dbReference type="InterPro" id="IPR014436">
    <property type="entry name" value="Extradiol_dOase_DODA"/>
</dbReference>
<dbReference type="CDD" id="cd07363">
    <property type="entry name" value="45_DOPA_Dioxygenase"/>
    <property type="match status" value="1"/>
</dbReference>
<dbReference type="GO" id="GO:0008198">
    <property type="term" value="F:ferrous iron binding"/>
    <property type="evidence" value="ECO:0007669"/>
    <property type="project" value="InterPro"/>
</dbReference>
<keyword evidence="3" id="KW-0479">Metal-binding</keyword>
<feature type="domain" description="Extradiol ring-cleavage dioxygenase class III enzyme subunit B" evidence="7">
    <location>
        <begin position="84"/>
        <end position="339"/>
    </location>
</feature>
<evidence type="ECO:0000259" key="7">
    <source>
        <dbReference type="Pfam" id="PF02900"/>
    </source>
</evidence>
<gene>
    <name evidence="8" type="ORF">OLC1_LOCUS16817</name>
</gene>
<evidence type="ECO:0000256" key="5">
    <source>
        <dbReference type="ARBA" id="ARBA00022964"/>
    </source>
</evidence>
<evidence type="ECO:0000256" key="4">
    <source>
        <dbReference type="ARBA" id="ARBA00022833"/>
    </source>
</evidence>
<evidence type="ECO:0000256" key="6">
    <source>
        <dbReference type="ARBA" id="ARBA00023002"/>
    </source>
</evidence>
<dbReference type="InterPro" id="IPR004183">
    <property type="entry name" value="Xdiol_dOase_suB"/>
</dbReference>
<keyword evidence="9" id="KW-1185">Reference proteome</keyword>
<dbReference type="Gene3D" id="3.40.830.10">
    <property type="entry name" value="LigB-like"/>
    <property type="match status" value="1"/>
</dbReference>
<comment type="similarity">
    <text evidence="2">Belongs to the DODA-type extradiol aromatic ring-opening dioxygenase family.</text>
</comment>
<dbReference type="GO" id="GO:0016702">
    <property type="term" value="F:oxidoreductase activity, acting on single donors with incorporation of molecular oxygen, incorporation of two atoms of oxygen"/>
    <property type="evidence" value="ECO:0007669"/>
    <property type="project" value="UniProtKB-ARBA"/>
</dbReference>
<evidence type="ECO:0000256" key="2">
    <source>
        <dbReference type="ARBA" id="ARBA00007581"/>
    </source>
</evidence>
<reference evidence="8" key="1">
    <citation type="submission" date="2023-03" db="EMBL/GenBank/DDBJ databases">
        <authorList>
            <person name="Julca I."/>
        </authorList>
    </citation>
    <scope>NUCLEOTIDE SEQUENCE</scope>
</reference>
<evidence type="ECO:0000313" key="9">
    <source>
        <dbReference type="Proteomes" id="UP001161247"/>
    </source>
</evidence>
<accession>A0AAV1DLP2</accession>
<comment type="cofactor">
    <cofactor evidence="1">
        <name>Zn(2+)</name>
        <dbReference type="ChEBI" id="CHEBI:29105"/>
    </cofactor>
</comment>
<proteinExistence type="inferred from homology"/>
<dbReference type="PANTHER" id="PTHR30096">
    <property type="entry name" value="4,5-DOPA DIOXYGENASE EXTRADIOL-LIKE PROTEIN"/>
    <property type="match status" value="1"/>
</dbReference>
<protein>
    <submittedName>
        <fullName evidence="8">OLC1v1008499C1</fullName>
    </submittedName>
</protein>
<sequence>MAIWILEIASLIGYLSVINWRGFLLPEGSAGRIRRSILSEENNLQFYSLKALEKGDTFETTFVVGKATGKEGFLGAFSILMEETYFISHGSPTLCIDDSLEARGFLKGFREKVLSLKPKGILIVSAHWDTSEPSLTTNPGKYDTIHDFYGFPKPMYQLKYPAPGAPELAMKVKELFTAAGFNEVKEDKKRGLDHGAWVPLMLMYPEADIPVCQLSVQSSRSGTYHYEMGRALAPLKEEGYLIIGSGSATHNLRTLRSSTTVASWALEFDTWLKEALLDGRYDDVNHYEEKAPNARTAHPWPEHFYPLHVAMGAAGEKSKAELIHHSWSLGTLSYASYKFVSSM</sequence>
<evidence type="ECO:0000256" key="3">
    <source>
        <dbReference type="ARBA" id="ARBA00022723"/>
    </source>
</evidence>
<keyword evidence="6" id="KW-0560">Oxidoreductase</keyword>
<dbReference type="Proteomes" id="UP001161247">
    <property type="component" value="Chromosome 6"/>
</dbReference>
<keyword evidence="5" id="KW-0223">Dioxygenase</keyword>
<evidence type="ECO:0000256" key="1">
    <source>
        <dbReference type="ARBA" id="ARBA00001947"/>
    </source>
</evidence>
<organism evidence="8 9">
    <name type="scientific">Oldenlandia corymbosa var. corymbosa</name>
    <dbReference type="NCBI Taxonomy" id="529605"/>
    <lineage>
        <taxon>Eukaryota</taxon>
        <taxon>Viridiplantae</taxon>
        <taxon>Streptophyta</taxon>
        <taxon>Embryophyta</taxon>
        <taxon>Tracheophyta</taxon>
        <taxon>Spermatophyta</taxon>
        <taxon>Magnoliopsida</taxon>
        <taxon>eudicotyledons</taxon>
        <taxon>Gunneridae</taxon>
        <taxon>Pentapetalae</taxon>
        <taxon>asterids</taxon>
        <taxon>lamiids</taxon>
        <taxon>Gentianales</taxon>
        <taxon>Rubiaceae</taxon>
        <taxon>Rubioideae</taxon>
        <taxon>Spermacoceae</taxon>
        <taxon>Hedyotis-Oldenlandia complex</taxon>
        <taxon>Oldenlandia</taxon>
    </lineage>
</organism>
<dbReference type="EMBL" id="OX459123">
    <property type="protein sequence ID" value="CAI9108806.1"/>
    <property type="molecule type" value="Genomic_DNA"/>
</dbReference>
<dbReference type="GO" id="GO:0008270">
    <property type="term" value="F:zinc ion binding"/>
    <property type="evidence" value="ECO:0007669"/>
    <property type="project" value="InterPro"/>
</dbReference>
<keyword evidence="4" id="KW-0862">Zinc</keyword>
<evidence type="ECO:0000313" key="8">
    <source>
        <dbReference type="EMBL" id="CAI9108806.1"/>
    </source>
</evidence>